<dbReference type="KEGG" id="doe:DENOEST_0333"/>
<dbReference type="InterPro" id="IPR018490">
    <property type="entry name" value="cNMP-bd_dom_sf"/>
</dbReference>
<evidence type="ECO:0000313" key="5">
    <source>
        <dbReference type="EMBL" id="CAB1367505.1"/>
    </source>
</evidence>
<dbReference type="SMART" id="SM00100">
    <property type="entry name" value="cNMP"/>
    <property type="match status" value="1"/>
</dbReference>
<sequence length="734" mass="77690">MRISRPRLENPAGDFWGGLAAMLVALPSAIAFGVTIYSPLGASAAAQGALAGILGATALGLIAPALGGTNRLITAPCAPAAAVLSAFAIESMQGGASPAAVLLMLSMLGLLAGLLQVSFGIARLGRLIEYMPYPVVSGYLSGVGLIIIAAQLPKLLGVPKGVHFWASLAIPAQWQWQGMLVGGLTMGVMLGASRVTQLVPAAILGLLAGVLGYFGLGLFDPTLLTLAGNALVVGPLGEGGGSFADALAGRWAAMGDIGIDQVRHIAIPALTLAVLLSIDTLKTCVVLDALTRSRHQSNRELIGQGLGNVASALVGGIPGAGTMGATLVNISSGAASRFSGVMEGVLSLVAFLVLGSLIAWVPVAALAAILIVIGVRMIDRHSFHFLRQRTTMLDFAVIAAVVTTALTLSLIAASGVGIVLAVVLFIREQIGGTVVRRKVLGNQSFSKRVRTQAEMEILLKQGDRAAIVELQGSLFFGTANQLYTALEPELKTRTYLILDMRRVQTVDVTAAHMLDQVKAMLAERNGYLIFSQIPHNLPSGKDIQQYFDQVGLVQPDSPVRIFDELDEAMEWVEDRIIAEAALDLVEESELALGEIELFRGRKEQTLTAFEQCLEKRSYKAGEHIFAQGDTGDEIFLIRRGAVRILLPLEGKQAHHLGTFGRGAFFGEMAFLDGAPRSADAVAFSDAELYVLSRRTFDKFAEEHKKAALALMEGIASVLASRLRYTNAELRVLES</sequence>
<keyword evidence="2" id="KW-0812">Transmembrane</keyword>
<dbReference type="OrthoDB" id="9769739at2"/>
<dbReference type="CDD" id="cd07042">
    <property type="entry name" value="STAS_SulP_like_sulfate_transporter"/>
    <property type="match status" value="1"/>
</dbReference>
<dbReference type="AlphaFoldDB" id="A0A6S6XS08"/>
<dbReference type="GO" id="GO:0016020">
    <property type="term" value="C:membrane"/>
    <property type="evidence" value="ECO:0007669"/>
    <property type="project" value="UniProtKB-SubCell"/>
</dbReference>
<dbReference type="Pfam" id="PF00027">
    <property type="entry name" value="cNMP_binding"/>
    <property type="match status" value="1"/>
</dbReference>
<dbReference type="InterPro" id="IPR052706">
    <property type="entry name" value="Membrane-Transporter-like"/>
</dbReference>
<dbReference type="EMBL" id="LR778301">
    <property type="protein sequence ID" value="CAB1367505.1"/>
    <property type="molecule type" value="Genomic_DNA"/>
</dbReference>
<dbReference type="PANTHER" id="PTHR43310">
    <property type="entry name" value="SULFATE TRANSPORTER YBAR-RELATED"/>
    <property type="match status" value="1"/>
</dbReference>
<evidence type="ECO:0000256" key="1">
    <source>
        <dbReference type="ARBA" id="ARBA00004141"/>
    </source>
</evidence>
<evidence type="ECO:0000256" key="3">
    <source>
        <dbReference type="ARBA" id="ARBA00022989"/>
    </source>
</evidence>
<organism evidence="5 6">
    <name type="scientific">Denitratisoma oestradiolicum</name>
    <dbReference type="NCBI Taxonomy" id="311182"/>
    <lineage>
        <taxon>Bacteria</taxon>
        <taxon>Pseudomonadati</taxon>
        <taxon>Pseudomonadota</taxon>
        <taxon>Betaproteobacteria</taxon>
        <taxon>Nitrosomonadales</taxon>
        <taxon>Sterolibacteriaceae</taxon>
        <taxon>Denitratisoma</taxon>
    </lineage>
</organism>
<proteinExistence type="predicted"/>
<keyword evidence="4" id="KW-0472">Membrane</keyword>
<dbReference type="Gene3D" id="2.60.120.10">
    <property type="entry name" value="Jelly Rolls"/>
    <property type="match status" value="1"/>
</dbReference>
<dbReference type="PRINTS" id="PR00103">
    <property type="entry name" value="CAMPKINASE"/>
</dbReference>
<evidence type="ECO:0000256" key="2">
    <source>
        <dbReference type="ARBA" id="ARBA00022692"/>
    </source>
</evidence>
<comment type="subcellular location">
    <subcellularLocation>
        <location evidence="1">Membrane</location>
        <topology evidence="1">Multi-pass membrane protein</topology>
    </subcellularLocation>
</comment>
<dbReference type="Proteomes" id="UP000515733">
    <property type="component" value="Chromosome"/>
</dbReference>
<evidence type="ECO:0000313" key="6">
    <source>
        <dbReference type="Proteomes" id="UP000515733"/>
    </source>
</evidence>
<evidence type="ECO:0000256" key="4">
    <source>
        <dbReference type="ARBA" id="ARBA00023136"/>
    </source>
</evidence>
<dbReference type="Gene3D" id="3.30.750.24">
    <property type="entry name" value="STAS domain"/>
    <property type="match status" value="1"/>
</dbReference>
<dbReference type="InterPro" id="IPR036513">
    <property type="entry name" value="STAS_dom_sf"/>
</dbReference>
<keyword evidence="6" id="KW-1185">Reference proteome</keyword>
<dbReference type="Pfam" id="PF01740">
    <property type="entry name" value="STAS"/>
    <property type="match status" value="1"/>
</dbReference>
<keyword evidence="3" id="KW-1133">Transmembrane helix</keyword>
<dbReference type="Pfam" id="PF00916">
    <property type="entry name" value="Sulfate_transp"/>
    <property type="match status" value="1"/>
</dbReference>
<dbReference type="SUPFAM" id="SSF52091">
    <property type="entry name" value="SpoIIaa-like"/>
    <property type="match status" value="1"/>
</dbReference>
<reference evidence="5 6" key="1">
    <citation type="submission" date="2020-03" db="EMBL/GenBank/DDBJ databases">
        <authorList>
            <consortium name="Genoscope - CEA"/>
            <person name="William W."/>
        </authorList>
    </citation>
    <scope>NUCLEOTIDE SEQUENCE [LARGE SCALE GENOMIC DNA]</scope>
    <source>
        <strain evidence="6">DSM 16959</strain>
    </source>
</reference>
<gene>
    <name evidence="5" type="ORF">DENOEST_0333</name>
</gene>
<dbReference type="PROSITE" id="PS50042">
    <property type="entry name" value="CNMP_BINDING_3"/>
    <property type="match status" value="1"/>
</dbReference>
<protein>
    <submittedName>
        <fullName evidence="5">Cyclic nucleotide-binding protein</fullName>
    </submittedName>
</protein>
<dbReference type="InterPro" id="IPR014710">
    <property type="entry name" value="RmlC-like_jellyroll"/>
</dbReference>
<dbReference type="CDD" id="cd00038">
    <property type="entry name" value="CAP_ED"/>
    <property type="match status" value="1"/>
</dbReference>
<name>A0A6S6XS08_9PROT</name>
<dbReference type="InterPro" id="IPR002645">
    <property type="entry name" value="STAS_dom"/>
</dbReference>
<dbReference type="InterPro" id="IPR000595">
    <property type="entry name" value="cNMP-bd_dom"/>
</dbReference>
<dbReference type="InterPro" id="IPR011547">
    <property type="entry name" value="SLC26A/SulP_dom"/>
</dbReference>
<dbReference type="PANTHER" id="PTHR43310:SF1">
    <property type="entry name" value="SULFATE TRANSPORTER YBAR-RELATED"/>
    <property type="match status" value="1"/>
</dbReference>
<dbReference type="RefSeq" id="WP_145771450.1">
    <property type="nucleotide sequence ID" value="NZ_LR778301.1"/>
</dbReference>
<accession>A0A6S6XS08</accession>
<dbReference type="PROSITE" id="PS50801">
    <property type="entry name" value="STAS"/>
    <property type="match status" value="1"/>
</dbReference>
<dbReference type="SUPFAM" id="SSF51206">
    <property type="entry name" value="cAMP-binding domain-like"/>
    <property type="match status" value="1"/>
</dbReference>